<dbReference type="PANTHER" id="PTHR47074">
    <property type="entry name" value="BNAC02G40300D PROTEIN"/>
    <property type="match status" value="1"/>
</dbReference>
<dbReference type="AlphaFoldDB" id="A0A8J6D7E6"/>
<gene>
    <name evidence="2" type="ORF">CXB51_003369</name>
</gene>
<proteinExistence type="predicted"/>
<dbReference type="EMBL" id="JAHUZN010000002">
    <property type="protein sequence ID" value="KAG8501277.1"/>
    <property type="molecule type" value="Genomic_DNA"/>
</dbReference>
<evidence type="ECO:0000259" key="1">
    <source>
        <dbReference type="Pfam" id="PF13966"/>
    </source>
</evidence>
<protein>
    <recommendedName>
        <fullName evidence="1">Reverse transcriptase zinc-binding domain-containing protein</fullName>
    </recommendedName>
</protein>
<feature type="domain" description="Reverse transcriptase zinc-binding" evidence="1">
    <location>
        <begin position="203"/>
        <end position="289"/>
    </location>
</feature>
<name>A0A8J6D7E6_9ROSI</name>
<dbReference type="PANTHER" id="PTHR47074:SF48">
    <property type="entry name" value="POLYNUCLEOTIDYL TRANSFERASE, RIBONUCLEASE H-LIKE SUPERFAMILY PROTEIN"/>
    <property type="match status" value="1"/>
</dbReference>
<dbReference type="Proteomes" id="UP000701853">
    <property type="component" value="Chromosome 2"/>
</dbReference>
<evidence type="ECO:0000313" key="3">
    <source>
        <dbReference type="Proteomes" id="UP000701853"/>
    </source>
</evidence>
<evidence type="ECO:0000313" key="2">
    <source>
        <dbReference type="EMBL" id="KAG8501277.1"/>
    </source>
</evidence>
<organism evidence="2 3">
    <name type="scientific">Gossypium anomalum</name>
    <dbReference type="NCBI Taxonomy" id="47600"/>
    <lineage>
        <taxon>Eukaryota</taxon>
        <taxon>Viridiplantae</taxon>
        <taxon>Streptophyta</taxon>
        <taxon>Embryophyta</taxon>
        <taxon>Tracheophyta</taxon>
        <taxon>Spermatophyta</taxon>
        <taxon>Magnoliopsida</taxon>
        <taxon>eudicotyledons</taxon>
        <taxon>Gunneridae</taxon>
        <taxon>Pentapetalae</taxon>
        <taxon>rosids</taxon>
        <taxon>malvids</taxon>
        <taxon>Malvales</taxon>
        <taxon>Malvaceae</taxon>
        <taxon>Malvoideae</taxon>
        <taxon>Gossypium</taxon>
    </lineage>
</organism>
<sequence>MRVVDKLDSYLGLPIPVGKKKSNTFKNIVDRIANRINSWSKRLLSNRGKEIFVKFGGGGERKRGWNMLAWDRLCYPKGMGGFGFRDLWLFNVALLGRQQSIAKAAKVLHEGFGWDVKNDRSINIWTDNWGVEGLSGSSIRIERRRVHKNKVCELFNERKDGWNKNSVLTLYGESMRDQICKLPILYNSHDDQRIWFYNPNGFFSTKSAYSWLILKQVRYGPHRIFWRIIWKLNTLPKIRIFCWRLGHEILPTYKKIASIRSDFNNTCLRCGNDKEKLINAMKDCPKARAMLEFGGFNNKFLGVEEDAKVTWERAASLVQDFQIFKLVEAPMLQRMKVDKEWKKPAPGVVKINFDATILSNQMWFSLVARDNDGFVLGGRMGTVNKEMNVERTEMQAMEESIKFARTNKWDKLELESNYASLVNRFCKKDLDLTTMGHSDRLCKMAEENNWAMDCDVDYPTDIHDLILKDAIN</sequence>
<dbReference type="InterPro" id="IPR052929">
    <property type="entry name" value="RNase_H-like_EbsB-rel"/>
</dbReference>
<dbReference type="OrthoDB" id="977403at2759"/>
<keyword evidence="3" id="KW-1185">Reference proteome</keyword>
<accession>A0A8J6D7E6</accession>
<reference evidence="2 3" key="1">
    <citation type="journal article" date="2021" name="bioRxiv">
        <title>The Gossypium anomalum genome as a resource for cotton improvement and evolutionary analysis of hybrid incompatibility.</title>
        <authorList>
            <person name="Grover C.E."/>
            <person name="Yuan D."/>
            <person name="Arick M.A."/>
            <person name="Miller E.R."/>
            <person name="Hu G."/>
            <person name="Peterson D.G."/>
            <person name="Wendel J.F."/>
            <person name="Udall J.A."/>
        </authorList>
    </citation>
    <scope>NUCLEOTIDE SEQUENCE [LARGE SCALE GENOMIC DNA]</scope>
    <source>
        <strain evidence="2">JFW-Udall</strain>
        <tissue evidence="2">Leaf</tissue>
    </source>
</reference>
<comment type="caution">
    <text evidence="2">The sequence shown here is derived from an EMBL/GenBank/DDBJ whole genome shotgun (WGS) entry which is preliminary data.</text>
</comment>
<dbReference type="InterPro" id="IPR026960">
    <property type="entry name" value="RVT-Znf"/>
</dbReference>
<dbReference type="Pfam" id="PF13966">
    <property type="entry name" value="zf-RVT"/>
    <property type="match status" value="1"/>
</dbReference>